<keyword evidence="2" id="KW-0378">Hydrolase</keyword>
<dbReference type="AlphaFoldDB" id="A0A196SA46"/>
<dbReference type="Proteomes" id="UP000078348">
    <property type="component" value="Unassembled WGS sequence"/>
</dbReference>
<feature type="region of interest" description="Disordered" evidence="1">
    <location>
        <begin position="1"/>
        <end position="106"/>
    </location>
</feature>
<feature type="compositionally biased region" description="Low complexity" evidence="1">
    <location>
        <begin position="138"/>
        <end position="151"/>
    </location>
</feature>
<keyword evidence="2" id="KW-0540">Nuclease</keyword>
<evidence type="ECO:0000313" key="2">
    <source>
        <dbReference type="EMBL" id="OAO13206.1"/>
    </source>
</evidence>
<name>A0A196SA46_BLAHN</name>
<dbReference type="GO" id="GO:0004519">
    <property type="term" value="F:endonuclease activity"/>
    <property type="evidence" value="ECO:0007669"/>
    <property type="project" value="UniProtKB-KW"/>
</dbReference>
<feature type="compositionally biased region" description="Polar residues" evidence="1">
    <location>
        <begin position="52"/>
        <end position="72"/>
    </location>
</feature>
<sequence>MGEETVVVAARDEDRRPAVPTSVEKPVSTQPVTAKPVSIQPVRSQPARERVSTQPVTAQPVRSQPVTAQPVTAQPVARSQLVSTPAREPMAQPAKKPLRNPFAPCRDVGREIDENIAAQVRPFKGTVFVNPLHSDSSPEPVQPVQPVQPVEPLNPFDASPVESEEPEEPLNPFDTSTTEPLNPFDESPVEPLNPFDVSTTTPLNPFDASPVEPLNPFDASTTIPLNPFDESSAEKLNPFDASPAEPLNPFDASSSDDEPRNPFLESSPHRASTTTPLPALAQRAEPFTSFSNPLTFNSDAAFNQLASAAELTNPQQAFAAGPIPTEEEEPSWEEQQHLQQEQDSVLMLQSNAPTAMMKEMEVQQEKASLEDMRRVYDTNHDEYLRFLERLRLGVHCVKWCSNGQKHKTVLRLVEIGERKYLEWERKQTLIKKKPGRIDVDSVEAIESVFGTNCFEVYGSKSLTIECFSSAGKMSLLPGLQKLCGQE</sequence>
<dbReference type="OrthoDB" id="8928177at2759"/>
<organism evidence="2 3">
    <name type="scientific">Blastocystis sp. subtype 1 (strain ATCC 50177 / NandII)</name>
    <dbReference type="NCBI Taxonomy" id="478820"/>
    <lineage>
        <taxon>Eukaryota</taxon>
        <taxon>Sar</taxon>
        <taxon>Stramenopiles</taxon>
        <taxon>Bigyra</taxon>
        <taxon>Opalozoa</taxon>
        <taxon>Opalinata</taxon>
        <taxon>Blastocystidae</taxon>
        <taxon>Blastocystis</taxon>
    </lineage>
</organism>
<proteinExistence type="predicted"/>
<reference evidence="2 3" key="1">
    <citation type="submission" date="2016-05" db="EMBL/GenBank/DDBJ databases">
        <title>Nuclear genome of Blastocystis sp. subtype 1 NandII.</title>
        <authorList>
            <person name="Gentekaki E."/>
            <person name="Curtis B."/>
            <person name="Stairs C."/>
            <person name="Eme L."/>
            <person name="Herman E."/>
            <person name="Klimes V."/>
            <person name="Arias M.C."/>
            <person name="Elias M."/>
            <person name="Hilliou F."/>
            <person name="Klute M."/>
            <person name="Malik S.-B."/>
            <person name="Pightling A."/>
            <person name="Rachubinski R."/>
            <person name="Salas D."/>
            <person name="Schlacht A."/>
            <person name="Suga H."/>
            <person name="Archibald J."/>
            <person name="Ball S.G."/>
            <person name="Clark G."/>
            <person name="Dacks J."/>
            <person name="Van Der Giezen M."/>
            <person name="Tsaousis A."/>
            <person name="Roger A."/>
        </authorList>
    </citation>
    <scope>NUCLEOTIDE SEQUENCE [LARGE SCALE GENOMIC DNA]</scope>
    <source>
        <strain evidence="3">ATCC 50177 / NandII</strain>
    </source>
</reference>
<dbReference type="EMBL" id="LXWW01000445">
    <property type="protein sequence ID" value="OAO13206.1"/>
    <property type="molecule type" value="Genomic_DNA"/>
</dbReference>
<comment type="caution">
    <text evidence="2">The sequence shown here is derived from an EMBL/GenBank/DDBJ whole genome shotgun (WGS) entry which is preliminary data.</text>
</comment>
<protein>
    <submittedName>
        <fullName evidence="2">Apurinic/apyrimidinic endonuclease</fullName>
    </submittedName>
</protein>
<keyword evidence="3" id="KW-1185">Reference proteome</keyword>
<accession>A0A196SA46</accession>
<feature type="region of interest" description="Disordered" evidence="1">
    <location>
        <begin position="128"/>
        <end position="275"/>
    </location>
</feature>
<gene>
    <name evidence="2" type="ORF">AV274_5099</name>
</gene>
<keyword evidence="2" id="KW-0255">Endonuclease</keyword>
<evidence type="ECO:0000256" key="1">
    <source>
        <dbReference type="SAM" id="MobiDB-lite"/>
    </source>
</evidence>
<evidence type="ECO:0000313" key="3">
    <source>
        <dbReference type="Proteomes" id="UP000078348"/>
    </source>
</evidence>